<evidence type="ECO:0000256" key="10">
    <source>
        <dbReference type="ARBA" id="ARBA00047389"/>
    </source>
</evidence>
<dbReference type="OrthoDB" id="9804410at2"/>
<dbReference type="GO" id="GO:0008295">
    <property type="term" value="P:spermidine biosynthetic process"/>
    <property type="evidence" value="ECO:0007669"/>
    <property type="project" value="UniProtKB-KW"/>
</dbReference>
<comment type="function">
    <text evidence="11">Catalyzes the decarboxylation of carboxynorspermidine and carboxyspermidine.</text>
</comment>
<comment type="subcellular location">
    <subcellularLocation>
        <location evidence="11">Cytoplasm</location>
    </subcellularLocation>
</comment>
<dbReference type="PANTHER" id="PTHR43727:SF1">
    <property type="entry name" value="CARBOXYNORSPERMIDINE_CARBOXYSPERMIDINE DECARBOXYLASE"/>
    <property type="match status" value="1"/>
</dbReference>
<keyword evidence="4 11" id="KW-0210">Decarboxylase</keyword>
<proteinExistence type="inferred from homology"/>
<dbReference type="InterPro" id="IPR029066">
    <property type="entry name" value="PLP-binding_barrel"/>
</dbReference>
<evidence type="ECO:0000256" key="8">
    <source>
        <dbReference type="ARBA" id="ARBA00025802"/>
    </source>
</evidence>
<evidence type="ECO:0000313" key="15">
    <source>
        <dbReference type="Proteomes" id="UP000295793"/>
    </source>
</evidence>
<evidence type="ECO:0000256" key="12">
    <source>
        <dbReference type="PIRSR" id="PIRSR038941-1"/>
    </source>
</evidence>
<evidence type="ECO:0000256" key="7">
    <source>
        <dbReference type="ARBA" id="ARBA00023239"/>
    </source>
</evidence>
<dbReference type="EC" id="4.1.1.96" evidence="2 11"/>
<keyword evidence="11" id="KW-0620">Polyamine biosynthesis</keyword>
<protein>
    <recommendedName>
        <fullName evidence="3 11">Carboxynorspermidine/carboxyspermidine decarboxylase</fullName>
        <shortName evidence="11">CANS DC/CAS DC</shortName>
        <shortName evidence="11">CANSDC/CASDC</shortName>
        <ecNumber evidence="2 11">4.1.1.96</ecNumber>
    </recommendedName>
</protein>
<evidence type="ECO:0000256" key="11">
    <source>
        <dbReference type="PIRNR" id="PIRNR038941"/>
    </source>
</evidence>
<comment type="cofactor">
    <cofactor evidence="1 11">
        <name>pyridoxal 5'-phosphate</name>
        <dbReference type="ChEBI" id="CHEBI:597326"/>
    </cofactor>
</comment>
<feature type="domain" description="Orn/DAP/Arg decarboxylase 2 C-terminal" evidence="13">
    <location>
        <begin position="152"/>
        <end position="343"/>
    </location>
</feature>
<reference evidence="14 15" key="1">
    <citation type="submission" date="2019-03" db="EMBL/GenBank/DDBJ databases">
        <title>Genomic Encyclopedia of Archaeal and Bacterial Type Strains, Phase II (KMG-II): from individual species to whole genera.</title>
        <authorList>
            <person name="Goeker M."/>
        </authorList>
    </citation>
    <scope>NUCLEOTIDE SEQUENCE [LARGE SCALE GENOMIC DNA]</scope>
    <source>
        <strain evidence="14 15">DSM 15388</strain>
    </source>
</reference>
<sequence length="388" mass="43164">MQFTDFKKLDLSQLPSPCFVVDEVAVERNLKILNDVAYRSGAKVLAALKAFSMWHFGELTGKYLSGTCASGLHEAKLGKEFYPGEVHVFSAAYRKADLQQLFQIADHILFNSSGQWKKFQPEIQQALQARPELDFGLRLNPEHSEGDVPIYDPCAPGSRLGIPLSELDQSALDGISGFHFHTLCEQGFEPLERTLDAVEEKFGHLFHNIKWVNFGGGHHITAPGYNIDGLVERIKAFRNKYNVEVYLEPGEAVAIGTGVLVSEVLDITFNALPQAILDTSATCHMPDTLEMPYRADITGAGEANEKAHTYRLGGMTCLAGDVMGDYSFDKPLEIGQRLTFEDMSHYTMVKTSTFNGTPLPALAVWNSDTGKLDVIREFSYQDFRNRLS</sequence>
<dbReference type="PANTHER" id="PTHR43727">
    <property type="entry name" value="DIAMINOPIMELATE DECARBOXYLASE"/>
    <property type="match status" value="1"/>
</dbReference>
<keyword evidence="5 11" id="KW-0663">Pyridoxal phosphate</keyword>
<dbReference type="RefSeq" id="WP_132700576.1">
    <property type="nucleotide sequence ID" value="NZ_SLZR01000003.1"/>
</dbReference>
<dbReference type="SUPFAM" id="SSF50621">
    <property type="entry name" value="Alanine racemase C-terminal domain-like"/>
    <property type="match status" value="1"/>
</dbReference>
<dbReference type="SUPFAM" id="SSF51419">
    <property type="entry name" value="PLP-binding barrel"/>
    <property type="match status" value="1"/>
</dbReference>
<comment type="similarity">
    <text evidence="8 11">Belongs to the Orn/Lys/Arg decarboxylase class-II family. NspC subfamily.</text>
</comment>
<dbReference type="InterPro" id="IPR022643">
    <property type="entry name" value="De-COase2_C"/>
</dbReference>
<dbReference type="Gene3D" id="3.20.20.10">
    <property type="entry name" value="Alanine racemase"/>
    <property type="match status" value="1"/>
</dbReference>
<feature type="binding site" evidence="12">
    <location>
        <position position="287"/>
    </location>
    <ligand>
        <name>substrate</name>
    </ligand>
</feature>
<accession>A0A4R3IAW1</accession>
<name>A0A4R3IAW1_9GAMM</name>
<keyword evidence="6 11" id="KW-0745">Spermidine biosynthesis</keyword>
<evidence type="ECO:0000256" key="4">
    <source>
        <dbReference type="ARBA" id="ARBA00022793"/>
    </source>
</evidence>
<evidence type="ECO:0000256" key="5">
    <source>
        <dbReference type="ARBA" id="ARBA00022898"/>
    </source>
</evidence>
<organism evidence="14 15">
    <name type="scientific">Reinekea marinisedimentorum</name>
    <dbReference type="NCBI Taxonomy" id="230495"/>
    <lineage>
        <taxon>Bacteria</taxon>
        <taxon>Pseudomonadati</taxon>
        <taxon>Pseudomonadota</taxon>
        <taxon>Gammaproteobacteria</taxon>
        <taxon>Oceanospirillales</taxon>
        <taxon>Saccharospirillaceae</taxon>
        <taxon>Reinekea</taxon>
    </lineage>
</organism>
<dbReference type="GO" id="GO:0009089">
    <property type="term" value="P:lysine biosynthetic process via diaminopimelate"/>
    <property type="evidence" value="ECO:0007669"/>
    <property type="project" value="TreeGrafter"/>
</dbReference>
<dbReference type="GO" id="GO:0045312">
    <property type="term" value="P:nor-spermidine biosynthetic process"/>
    <property type="evidence" value="ECO:0007669"/>
    <property type="project" value="InterPro"/>
</dbReference>
<dbReference type="GO" id="GO:0005737">
    <property type="term" value="C:cytoplasm"/>
    <property type="evidence" value="ECO:0007669"/>
    <property type="project" value="UniProtKB-SubCell"/>
</dbReference>
<evidence type="ECO:0000256" key="9">
    <source>
        <dbReference type="ARBA" id="ARBA00047351"/>
    </source>
</evidence>
<dbReference type="AlphaFoldDB" id="A0A4R3IAW1"/>
<comment type="caution">
    <text evidence="14">The sequence shown here is derived from an EMBL/GenBank/DDBJ whole genome shotgun (WGS) entry which is preliminary data.</text>
</comment>
<feature type="binding site" evidence="12">
    <location>
        <position position="251"/>
    </location>
    <ligand>
        <name>substrate</name>
    </ligand>
</feature>
<dbReference type="InterPro" id="IPR009006">
    <property type="entry name" value="Ala_racemase/Decarboxylase_C"/>
</dbReference>
<comment type="subunit">
    <text evidence="11">Homodimer.</text>
</comment>
<dbReference type="PIRSF" id="PIRSF038941">
    <property type="entry name" value="NspC"/>
    <property type="match status" value="1"/>
</dbReference>
<dbReference type="NCBIfam" id="TIGR01047">
    <property type="entry name" value="nspC"/>
    <property type="match status" value="1"/>
</dbReference>
<evidence type="ECO:0000256" key="1">
    <source>
        <dbReference type="ARBA" id="ARBA00001933"/>
    </source>
</evidence>
<keyword evidence="7 11" id="KW-0456">Lyase</keyword>
<keyword evidence="15" id="KW-1185">Reference proteome</keyword>
<dbReference type="Proteomes" id="UP000295793">
    <property type="component" value="Unassembled WGS sequence"/>
</dbReference>
<keyword evidence="11" id="KW-0963">Cytoplasm</keyword>
<evidence type="ECO:0000256" key="3">
    <source>
        <dbReference type="ARBA" id="ARBA00013633"/>
    </source>
</evidence>
<evidence type="ECO:0000259" key="13">
    <source>
        <dbReference type="Pfam" id="PF00278"/>
    </source>
</evidence>
<gene>
    <name evidence="14" type="ORF">BCF53_103336</name>
</gene>
<dbReference type="Gene3D" id="2.40.37.10">
    <property type="entry name" value="Lyase, Ornithine Decarboxylase, Chain A, domain 1"/>
    <property type="match status" value="1"/>
</dbReference>
<dbReference type="CDD" id="cd06829">
    <property type="entry name" value="PLPDE_III_CANSDC"/>
    <property type="match status" value="1"/>
</dbReference>
<comment type="catalytic activity">
    <reaction evidence="9 11">
        <text>carboxyspermidine + H(+) = spermidine + CO2</text>
        <dbReference type="Rhea" id="RHEA:34095"/>
        <dbReference type="ChEBI" id="CHEBI:15378"/>
        <dbReference type="ChEBI" id="CHEBI:16526"/>
        <dbReference type="ChEBI" id="CHEBI:57834"/>
        <dbReference type="ChEBI" id="CHEBI:65072"/>
        <dbReference type="EC" id="4.1.1.96"/>
    </reaction>
</comment>
<dbReference type="GO" id="GO:0008836">
    <property type="term" value="F:diaminopimelate decarboxylase activity"/>
    <property type="evidence" value="ECO:0007669"/>
    <property type="project" value="TreeGrafter"/>
</dbReference>
<dbReference type="Pfam" id="PF00278">
    <property type="entry name" value="Orn_DAP_Arg_deC"/>
    <property type="match status" value="1"/>
</dbReference>
<dbReference type="EMBL" id="SLZR01000003">
    <property type="protein sequence ID" value="TCS42667.1"/>
    <property type="molecule type" value="Genomic_DNA"/>
</dbReference>
<evidence type="ECO:0000256" key="2">
    <source>
        <dbReference type="ARBA" id="ARBA00012259"/>
    </source>
</evidence>
<evidence type="ECO:0000256" key="6">
    <source>
        <dbReference type="ARBA" id="ARBA00023066"/>
    </source>
</evidence>
<evidence type="ECO:0000313" key="14">
    <source>
        <dbReference type="EMBL" id="TCS42667.1"/>
    </source>
</evidence>
<comment type="catalytic activity">
    <reaction evidence="10 11">
        <text>carboxynorspermidine + H(+) = norspermidine + CO2</text>
        <dbReference type="Rhea" id="RHEA:34099"/>
        <dbReference type="ChEBI" id="CHEBI:15378"/>
        <dbReference type="ChEBI" id="CHEBI:16526"/>
        <dbReference type="ChEBI" id="CHEBI:57920"/>
        <dbReference type="ChEBI" id="CHEBI:65070"/>
        <dbReference type="EC" id="4.1.1.96"/>
    </reaction>
</comment>
<dbReference type="InterPro" id="IPR005730">
    <property type="entry name" value="Nsp_de-COase"/>
</dbReference>